<evidence type="ECO:0000256" key="2">
    <source>
        <dbReference type="ARBA" id="ARBA00022448"/>
    </source>
</evidence>
<dbReference type="InterPro" id="IPR030678">
    <property type="entry name" value="Peptide/Ni-bd"/>
</dbReference>
<reference evidence="6" key="1">
    <citation type="submission" date="2017-09" db="EMBL/GenBank/DDBJ databases">
        <title>Depth-based differentiation of microbial function through sediment-hosted aquifers and enrichment of novel symbionts in the deep terrestrial subsurface.</title>
        <authorList>
            <person name="Probst A.J."/>
            <person name="Ladd B."/>
            <person name="Jarett J.K."/>
            <person name="Geller-Mcgrath D.E."/>
            <person name="Sieber C.M.K."/>
            <person name="Emerson J.B."/>
            <person name="Anantharaman K."/>
            <person name="Thomas B.C."/>
            <person name="Malmstrom R."/>
            <person name="Stieglmeier M."/>
            <person name="Klingl A."/>
            <person name="Woyke T."/>
            <person name="Ryan C.M."/>
            <person name="Banfield J.F."/>
        </authorList>
    </citation>
    <scope>NUCLEOTIDE SEQUENCE [LARGE SCALE GENOMIC DNA]</scope>
</reference>
<accession>A0A2M8EKD1</accession>
<comment type="similarity">
    <text evidence="1">Belongs to the bacterial solute-binding protein 5 family.</text>
</comment>
<proteinExistence type="inferred from homology"/>
<dbReference type="Proteomes" id="UP000228781">
    <property type="component" value="Unassembled WGS sequence"/>
</dbReference>
<dbReference type="SUPFAM" id="SSF53850">
    <property type="entry name" value="Periplasmic binding protein-like II"/>
    <property type="match status" value="1"/>
</dbReference>
<protein>
    <recommendedName>
        <fullName evidence="4">Solute-binding protein family 5 domain-containing protein</fullName>
    </recommendedName>
</protein>
<dbReference type="InterPro" id="IPR039424">
    <property type="entry name" value="SBP_5"/>
</dbReference>
<dbReference type="PANTHER" id="PTHR30290">
    <property type="entry name" value="PERIPLASMIC BINDING COMPONENT OF ABC TRANSPORTER"/>
    <property type="match status" value="1"/>
</dbReference>
<dbReference type="InterPro" id="IPR000914">
    <property type="entry name" value="SBP_5_dom"/>
</dbReference>
<comment type="caution">
    <text evidence="5">The sequence shown here is derived from an EMBL/GenBank/DDBJ whole genome shotgun (WGS) entry which is preliminary data.</text>
</comment>
<organism evidence="5 6">
    <name type="scientific">candidate division WWE3 bacterium CG_4_9_14_0_2_um_filter_48_10</name>
    <dbReference type="NCBI Taxonomy" id="1975078"/>
    <lineage>
        <taxon>Bacteria</taxon>
        <taxon>Katanobacteria</taxon>
    </lineage>
</organism>
<evidence type="ECO:0000259" key="4">
    <source>
        <dbReference type="Pfam" id="PF00496"/>
    </source>
</evidence>
<dbReference type="Gene3D" id="3.90.76.10">
    <property type="entry name" value="Dipeptide-binding Protein, Domain 1"/>
    <property type="match status" value="1"/>
</dbReference>
<dbReference type="GO" id="GO:0042597">
    <property type="term" value="C:periplasmic space"/>
    <property type="evidence" value="ECO:0007669"/>
    <property type="project" value="UniProtKB-ARBA"/>
</dbReference>
<dbReference type="PIRSF" id="PIRSF002741">
    <property type="entry name" value="MppA"/>
    <property type="match status" value="1"/>
</dbReference>
<dbReference type="PANTHER" id="PTHR30290:SF9">
    <property type="entry name" value="OLIGOPEPTIDE-BINDING PROTEIN APPA"/>
    <property type="match status" value="1"/>
</dbReference>
<keyword evidence="3" id="KW-0732">Signal</keyword>
<keyword evidence="2" id="KW-0813">Transport</keyword>
<dbReference type="GO" id="GO:0015833">
    <property type="term" value="P:peptide transport"/>
    <property type="evidence" value="ECO:0007669"/>
    <property type="project" value="TreeGrafter"/>
</dbReference>
<evidence type="ECO:0000256" key="1">
    <source>
        <dbReference type="ARBA" id="ARBA00005695"/>
    </source>
</evidence>
<evidence type="ECO:0000313" key="6">
    <source>
        <dbReference type="Proteomes" id="UP000228781"/>
    </source>
</evidence>
<dbReference type="Pfam" id="PF00496">
    <property type="entry name" value="SBP_bac_5"/>
    <property type="match status" value="1"/>
</dbReference>
<dbReference type="Gene3D" id="3.40.190.10">
    <property type="entry name" value="Periplasmic binding protein-like II"/>
    <property type="match status" value="1"/>
</dbReference>
<dbReference type="GO" id="GO:1904680">
    <property type="term" value="F:peptide transmembrane transporter activity"/>
    <property type="evidence" value="ECO:0007669"/>
    <property type="project" value="TreeGrafter"/>
</dbReference>
<dbReference type="EMBL" id="PFSK01000008">
    <property type="protein sequence ID" value="PJC23147.1"/>
    <property type="molecule type" value="Genomic_DNA"/>
</dbReference>
<dbReference type="Gene3D" id="3.10.105.10">
    <property type="entry name" value="Dipeptide-binding Protein, Domain 3"/>
    <property type="match status" value="1"/>
</dbReference>
<sequence length="476" mass="53940">MVVRYLLVAVILGVAVGLSFLRYTPQATFTEGMVGQPTDLNPTSGPKNEVDEMLENLLFRSLFKYDLAGNLTNDLVEGYEVKEGGKVYEITLKNGIFWHDGYPVVAEDVRFTLNQDPTFSKAVIEVVDGKKIRFRLEDPLGSFPSLLTKLIAPSHLVRTSPLTVVGDGSFYINHIEQDGEVKEITLQNQGTGKIRSLVFKFFKTQTDLQEAAKRGEVDAFVADNFNHPSFTRYQSPLYGRYFAIFFNLESKNRMVKSPTFRRAAARKTPIPILLDDPLKDGGVPVHGPLSGTFAEANLPFPKFSLTIKAQFKGGLTLTVPNIGKLPEVAKVITQHWQMLGIKVNIETVSTTMIEEIIANKDFEAIILGQEVSRDPDRYSLWHSTQKVYPGLNITSYSDPRADRALEEGRKTIQQSKRKEHYLNFQRLFLEDNPAIFLYHPNLNYFVSRRFSGINLSSLFVPSERFRNIQEWVQLPY</sequence>
<feature type="domain" description="Solute-binding protein family 5" evidence="4">
    <location>
        <begin position="71"/>
        <end position="382"/>
    </location>
</feature>
<gene>
    <name evidence="5" type="ORF">CO059_00420</name>
</gene>
<evidence type="ECO:0000313" key="5">
    <source>
        <dbReference type="EMBL" id="PJC23147.1"/>
    </source>
</evidence>
<name>A0A2M8EKD1_UNCKA</name>
<evidence type="ECO:0000256" key="3">
    <source>
        <dbReference type="ARBA" id="ARBA00022729"/>
    </source>
</evidence>
<dbReference type="GO" id="GO:0043190">
    <property type="term" value="C:ATP-binding cassette (ABC) transporter complex"/>
    <property type="evidence" value="ECO:0007669"/>
    <property type="project" value="InterPro"/>
</dbReference>
<dbReference type="AlphaFoldDB" id="A0A2M8EKD1"/>